<proteinExistence type="predicted"/>
<protein>
    <submittedName>
        <fullName evidence="2">Uncharacterized protein</fullName>
    </submittedName>
</protein>
<reference evidence="2 3" key="1">
    <citation type="journal article" date="2016" name="Nat. Commun.">
        <title>Thousands of microbial genomes shed light on interconnected biogeochemical processes in an aquifer system.</title>
        <authorList>
            <person name="Anantharaman K."/>
            <person name="Brown C.T."/>
            <person name="Hug L.A."/>
            <person name="Sharon I."/>
            <person name="Castelle C.J."/>
            <person name="Probst A.J."/>
            <person name="Thomas B.C."/>
            <person name="Singh A."/>
            <person name="Wilkins M.J."/>
            <person name="Karaoz U."/>
            <person name="Brodie E.L."/>
            <person name="Williams K.H."/>
            <person name="Hubbard S.S."/>
            <person name="Banfield J.F."/>
        </authorList>
    </citation>
    <scope>NUCLEOTIDE SEQUENCE [LARGE SCALE GENOMIC DNA]</scope>
</reference>
<feature type="transmembrane region" description="Helical" evidence="1">
    <location>
        <begin position="39"/>
        <end position="63"/>
    </location>
</feature>
<name>A0A1G2MZG3_9BACT</name>
<evidence type="ECO:0000256" key="1">
    <source>
        <dbReference type="SAM" id="Phobius"/>
    </source>
</evidence>
<organism evidence="2 3">
    <name type="scientific">Candidatus Taylorbacteria bacterium RIFCSPHIGHO2_12_FULL_45_16</name>
    <dbReference type="NCBI Taxonomy" id="1802315"/>
    <lineage>
        <taxon>Bacteria</taxon>
        <taxon>Candidatus Tayloriibacteriota</taxon>
    </lineage>
</organism>
<dbReference type="EMBL" id="MHRT01000005">
    <property type="protein sequence ID" value="OHA29224.1"/>
    <property type="molecule type" value="Genomic_DNA"/>
</dbReference>
<keyword evidence="1" id="KW-1133">Transmembrane helix</keyword>
<accession>A0A1G2MZG3</accession>
<sequence>MITQWHCDIEASSSDCYVTASTTISSTSSPIYSQDAGNISFGLAVQIVLMGLIACGLVFNVFFKRK</sequence>
<keyword evidence="1" id="KW-0472">Membrane</keyword>
<keyword evidence="1" id="KW-0812">Transmembrane</keyword>
<comment type="caution">
    <text evidence="2">The sequence shown here is derived from an EMBL/GenBank/DDBJ whole genome shotgun (WGS) entry which is preliminary data.</text>
</comment>
<dbReference type="Proteomes" id="UP000178089">
    <property type="component" value="Unassembled WGS sequence"/>
</dbReference>
<dbReference type="AlphaFoldDB" id="A0A1G2MZG3"/>
<evidence type="ECO:0000313" key="3">
    <source>
        <dbReference type="Proteomes" id="UP000178089"/>
    </source>
</evidence>
<gene>
    <name evidence="2" type="ORF">A3F51_01260</name>
</gene>
<evidence type="ECO:0000313" key="2">
    <source>
        <dbReference type="EMBL" id="OHA29224.1"/>
    </source>
</evidence>